<accession>A0A8C0MAY1</accession>
<dbReference type="PANTHER" id="PTHR11636">
    <property type="entry name" value="POU DOMAIN"/>
    <property type="match status" value="1"/>
</dbReference>
<comment type="subcellular location">
    <subcellularLocation>
        <location evidence="1">Nucleus</location>
    </subcellularLocation>
</comment>
<name>A0A8C0MAY1_CANLF</name>
<dbReference type="InterPro" id="IPR000327">
    <property type="entry name" value="POU_dom"/>
</dbReference>
<keyword evidence="3" id="KW-0238">DNA-binding</keyword>
<dbReference type="InterPro" id="IPR010982">
    <property type="entry name" value="Lambda_DNA-bd_dom_sf"/>
</dbReference>
<evidence type="ECO:0000313" key="7">
    <source>
        <dbReference type="Ensembl" id="ENSCAFP00030009003.1"/>
    </source>
</evidence>
<dbReference type="GO" id="GO:0003700">
    <property type="term" value="F:DNA-binding transcription factor activity"/>
    <property type="evidence" value="ECO:0007669"/>
    <property type="project" value="InterPro"/>
</dbReference>
<keyword evidence="2" id="KW-0597">Phosphoprotein</keyword>
<evidence type="ECO:0000256" key="5">
    <source>
        <dbReference type="ARBA" id="ARBA00023242"/>
    </source>
</evidence>
<evidence type="ECO:0000256" key="4">
    <source>
        <dbReference type="ARBA" id="ARBA00023155"/>
    </source>
</evidence>
<organism evidence="7 8">
    <name type="scientific">Canis lupus familiaris</name>
    <name type="common">Dog</name>
    <name type="synonym">Canis familiaris</name>
    <dbReference type="NCBI Taxonomy" id="9615"/>
    <lineage>
        <taxon>Eukaryota</taxon>
        <taxon>Metazoa</taxon>
        <taxon>Chordata</taxon>
        <taxon>Craniata</taxon>
        <taxon>Vertebrata</taxon>
        <taxon>Euteleostomi</taxon>
        <taxon>Mammalia</taxon>
        <taxon>Eutheria</taxon>
        <taxon>Laurasiatheria</taxon>
        <taxon>Carnivora</taxon>
        <taxon>Caniformia</taxon>
        <taxon>Canidae</taxon>
        <taxon>Canis</taxon>
    </lineage>
</organism>
<evidence type="ECO:0000256" key="1">
    <source>
        <dbReference type="ARBA" id="ARBA00004123"/>
    </source>
</evidence>
<evidence type="ECO:0000259" key="6">
    <source>
        <dbReference type="PROSITE" id="PS51179"/>
    </source>
</evidence>
<dbReference type="SUPFAM" id="SSF47413">
    <property type="entry name" value="lambda repressor-like DNA-binding domains"/>
    <property type="match status" value="1"/>
</dbReference>
<keyword evidence="5" id="KW-0539">Nucleus</keyword>
<dbReference type="SMART" id="SM00352">
    <property type="entry name" value="POU"/>
    <property type="match status" value="1"/>
</dbReference>
<reference evidence="7" key="2">
    <citation type="submission" date="2025-08" db="UniProtKB">
        <authorList>
            <consortium name="Ensembl"/>
        </authorList>
    </citation>
    <scope>IDENTIFICATION</scope>
</reference>
<feature type="domain" description="POU-specific" evidence="6">
    <location>
        <begin position="1"/>
        <end position="74"/>
    </location>
</feature>
<dbReference type="Pfam" id="PF00157">
    <property type="entry name" value="Pou"/>
    <property type="match status" value="1"/>
</dbReference>
<proteinExistence type="predicted"/>
<dbReference type="Ensembl" id="ENSCAFT00030010277.1">
    <property type="protein sequence ID" value="ENSCAFP00030009003.1"/>
    <property type="gene ID" value="ENSCAFG00030005623.1"/>
</dbReference>
<dbReference type="PROSITE" id="PS51179">
    <property type="entry name" value="POU_3"/>
    <property type="match status" value="1"/>
</dbReference>
<dbReference type="Proteomes" id="UP000694429">
    <property type="component" value="Chromosome 18"/>
</dbReference>
<dbReference type="GO" id="GO:0003677">
    <property type="term" value="F:DNA binding"/>
    <property type="evidence" value="ECO:0007669"/>
    <property type="project" value="UniProtKB-KW"/>
</dbReference>
<dbReference type="InterPro" id="IPR050255">
    <property type="entry name" value="POU_domain_TF"/>
</dbReference>
<reference evidence="7" key="1">
    <citation type="submission" date="2019-03" db="EMBL/GenBank/DDBJ databases">
        <authorList>
            <person name="Warren W.C."/>
            <person name="Johnson G.S."/>
        </authorList>
    </citation>
    <scope>NUCLEOTIDE SEQUENCE [LARGE SCALE GENOMIC DNA]</scope>
    <source>
        <strain evidence="7">Basenji</strain>
    </source>
</reference>
<dbReference type="PANTHER" id="PTHR11636:SF86">
    <property type="entry name" value="POU DOMAIN, CLASS 5, TRANSCRIPTION FACTOR 1-RELATED"/>
    <property type="match status" value="1"/>
</dbReference>
<evidence type="ECO:0000313" key="8">
    <source>
        <dbReference type="Proteomes" id="UP000694429"/>
    </source>
</evidence>
<evidence type="ECO:0000256" key="3">
    <source>
        <dbReference type="ARBA" id="ARBA00023125"/>
    </source>
</evidence>
<dbReference type="OrthoDB" id="6358449at2759"/>
<protein>
    <recommendedName>
        <fullName evidence="6">POU-specific domain-containing protein</fullName>
    </recommendedName>
</protein>
<dbReference type="GO" id="GO:0005634">
    <property type="term" value="C:nucleus"/>
    <property type="evidence" value="ECO:0007669"/>
    <property type="project" value="UniProtKB-SubCell"/>
</dbReference>
<evidence type="ECO:0000256" key="2">
    <source>
        <dbReference type="ARBA" id="ARBA00022553"/>
    </source>
</evidence>
<sequence length="102" mass="11525">IKALQKELEQFAKPLKQKRITLGYTQADMGLTLQILFGKVLQTAISVPLRLSGLVSRTRVSCGPCCRSGWWKLTTMKICRRGTKQGSLCRLQRGSEQGWRTE</sequence>
<dbReference type="AlphaFoldDB" id="A0A8C0MAY1"/>
<keyword evidence="4" id="KW-0371">Homeobox</keyword>
<dbReference type="Gene3D" id="1.10.260.40">
    <property type="entry name" value="lambda repressor-like DNA-binding domains"/>
    <property type="match status" value="1"/>
</dbReference>